<evidence type="ECO:0000256" key="2">
    <source>
        <dbReference type="SAM" id="SignalP"/>
    </source>
</evidence>
<evidence type="ECO:0000256" key="1">
    <source>
        <dbReference type="SAM" id="MobiDB-lite"/>
    </source>
</evidence>
<proteinExistence type="predicted"/>
<feature type="signal peptide" evidence="2">
    <location>
        <begin position="1"/>
        <end position="19"/>
    </location>
</feature>
<feature type="compositionally biased region" description="Pro residues" evidence="1">
    <location>
        <begin position="84"/>
        <end position="105"/>
    </location>
</feature>
<keyword evidence="4" id="KW-1185">Reference proteome</keyword>
<dbReference type="EMBL" id="JBGBPQ010000008">
    <property type="protein sequence ID" value="KAL1520375.1"/>
    <property type="molecule type" value="Genomic_DNA"/>
</dbReference>
<dbReference type="Proteomes" id="UP001515480">
    <property type="component" value="Unassembled WGS sequence"/>
</dbReference>
<comment type="caution">
    <text evidence="3">The sequence shown here is derived from an EMBL/GenBank/DDBJ whole genome shotgun (WGS) entry which is preliminary data.</text>
</comment>
<keyword evidence="2" id="KW-0732">Signal</keyword>
<feature type="chain" id="PRO_5044245736" evidence="2">
    <location>
        <begin position="20"/>
        <end position="141"/>
    </location>
</feature>
<feature type="region of interest" description="Disordered" evidence="1">
    <location>
        <begin position="79"/>
        <end position="105"/>
    </location>
</feature>
<sequence>MALAALLLSALALLEPASNAPKLTIPIRRDGQAYALLDFYSTESDYVIRTARQFCIDHGLTDHDLRLIIEHAFAQFGGASVPDQLPPPAQPPPAQPPPAVPPPAGLSPAASKLLEFMKLHRLSAPAVMTSLATLMEQGYTV</sequence>
<name>A0AB34JHK2_PRYPA</name>
<gene>
    <name evidence="3" type="ORF">AB1Y20_021962</name>
</gene>
<accession>A0AB34JHK2</accession>
<evidence type="ECO:0000313" key="4">
    <source>
        <dbReference type="Proteomes" id="UP001515480"/>
    </source>
</evidence>
<evidence type="ECO:0000313" key="3">
    <source>
        <dbReference type="EMBL" id="KAL1520375.1"/>
    </source>
</evidence>
<reference evidence="3 4" key="1">
    <citation type="journal article" date="2024" name="Science">
        <title>Giant polyketide synthase enzymes in the biosynthesis of giant marine polyether toxins.</title>
        <authorList>
            <person name="Fallon T.R."/>
            <person name="Shende V.V."/>
            <person name="Wierzbicki I.H."/>
            <person name="Pendleton A.L."/>
            <person name="Watervoot N.F."/>
            <person name="Auber R.P."/>
            <person name="Gonzalez D.J."/>
            <person name="Wisecaver J.H."/>
            <person name="Moore B.S."/>
        </authorList>
    </citation>
    <scope>NUCLEOTIDE SEQUENCE [LARGE SCALE GENOMIC DNA]</scope>
    <source>
        <strain evidence="3 4">12B1</strain>
    </source>
</reference>
<organism evidence="3 4">
    <name type="scientific">Prymnesium parvum</name>
    <name type="common">Toxic golden alga</name>
    <dbReference type="NCBI Taxonomy" id="97485"/>
    <lineage>
        <taxon>Eukaryota</taxon>
        <taxon>Haptista</taxon>
        <taxon>Haptophyta</taxon>
        <taxon>Prymnesiophyceae</taxon>
        <taxon>Prymnesiales</taxon>
        <taxon>Prymnesiaceae</taxon>
        <taxon>Prymnesium</taxon>
    </lineage>
</organism>
<dbReference type="AlphaFoldDB" id="A0AB34JHK2"/>
<protein>
    <submittedName>
        <fullName evidence="3">Uncharacterized protein</fullName>
    </submittedName>
</protein>